<dbReference type="Proteomes" id="UP000597341">
    <property type="component" value="Unassembled WGS sequence"/>
</dbReference>
<dbReference type="PANTHER" id="PTHR48081">
    <property type="entry name" value="AB HYDROLASE SUPERFAMILY PROTEIN C4A8.06C"/>
    <property type="match status" value="1"/>
</dbReference>
<organism evidence="3 4">
    <name type="scientific">Nocardioides flavus</name>
    <name type="common">ex Wang et al. 2016</name>
    <dbReference type="NCBI Taxonomy" id="2058780"/>
    <lineage>
        <taxon>Bacteria</taxon>
        <taxon>Bacillati</taxon>
        <taxon>Actinomycetota</taxon>
        <taxon>Actinomycetes</taxon>
        <taxon>Propionibacteriales</taxon>
        <taxon>Nocardioidaceae</taxon>
        <taxon>Nocardioides</taxon>
    </lineage>
</organism>
<keyword evidence="4" id="KW-1185">Reference proteome</keyword>
<reference evidence="4" key="1">
    <citation type="journal article" date="2019" name="Int. J. Syst. Evol. Microbiol.">
        <title>The Global Catalogue of Microorganisms (GCM) 10K type strain sequencing project: providing services to taxonomists for standard genome sequencing and annotation.</title>
        <authorList>
            <consortium name="The Broad Institute Genomics Platform"/>
            <consortium name="The Broad Institute Genome Sequencing Center for Infectious Disease"/>
            <person name="Wu L."/>
            <person name="Ma J."/>
        </authorList>
    </citation>
    <scope>NUCLEOTIDE SEQUENCE [LARGE SCALE GENOMIC DNA]</scope>
    <source>
        <strain evidence="4">CGMCC 1.12791</strain>
    </source>
</reference>
<feature type="domain" description="Alpha/beta hydrolase fold-3" evidence="2">
    <location>
        <begin position="70"/>
        <end position="267"/>
    </location>
</feature>
<dbReference type="InterPro" id="IPR029058">
    <property type="entry name" value="AB_hydrolase_fold"/>
</dbReference>
<dbReference type="Gene3D" id="3.40.50.1820">
    <property type="entry name" value="alpha/beta hydrolase"/>
    <property type="match status" value="1"/>
</dbReference>
<dbReference type="InterPro" id="IPR050300">
    <property type="entry name" value="GDXG_lipolytic_enzyme"/>
</dbReference>
<keyword evidence="1" id="KW-0378">Hydrolase</keyword>
<dbReference type="EMBL" id="BNAD01000011">
    <property type="protein sequence ID" value="GHE18565.1"/>
    <property type="molecule type" value="Genomic_DNA"/>
</dbReference>
<accession>A0ABQ3HNM7</accession>
<dbReference type="Pfam" id="PF07859">
    <property type="entry name" value="Abhydrolase_3"/>
    <property type="match status" value="1"/>
</dbReference>
<protein>
    <recommendedName>
        <fullName evidence="2">Alpha/beta hydrolase fold-3 domain-containing protein</fullName>
    </recommendedName>
</protein>
<name>A0ABQ3HNM7_9ACTN</name>
<sequence length="298" mass="32648">MMYPEVRAAVEADAGPDLRAPGFDLAAHREEVRLANLAQPREEVAAVEDLDAGGVPCRLFTPEDPLPGLVVHAHGGGFVLNDVDVHDGICRRFANRARRRVLSVDYRRPPEHPFPAAPDDMDAVVRWLREGRGPQGPYAAHGDSAGGNLALVAALRNPGFFRAVALVYPFLDPHSSFPSWELGAATGFDPAEATWYWEQYARTEADLEDPDLAPLLSDRLHTLPPTFVATAEADPLRDEGEELARRVAEAGVETVGIRCLGQTHGFWRHAHFTASEPLVRQVAGWLDQHLQRVASDPS</sequence>
<gene>
    <name evidence="3" type="ORF">GCM10011376_31750</name>
</gene>
<evidence type="ECO:0000313" key="4">
    <source>
        <dbReference type="Proteomes" id="UP000597341"/>
    </source>
</evidence>
<comment type="caution">
    <text evidence="3">The sequence shown here is derived from an EMBL/GenBank/DDBJ whole genome shotgun (WGS) entry which is preliminary data.</text>
</comment>
<dbReference type="InterPro" id="IPR013094">
    <property type="entry name" value="AB_hydrolase_3"/>
</dbReference>
<proteinExistence type="predicted"/>
<evidence type="ECO:0000313" key="3">
    <source>
        <dbReference type="EMBL" id="GHE18565.1"/>
    </source>
</evidence>
<dbReference type="PANTHER" id="PTHR48081:SF8">
    <property type="entry name" value="ALPHA_BETA HYDROLASE FOLD-3 DOMAIN-CONTAINING PROTEIN-RELATED"/>
    <property type="match status" value="1"/>
</dbReference>
<evidence type="ECO:0000256" key="1">
    <source>
        <dbReference type="ARBA" id="ARBA00022801"/>
    </source>
</evidence>
<dbReference type="SUPFAM" id="SSF53474">
    <property type="entry name" value="alpha/beta-Hydrolases"/>
    <property type="match status" value="1"/>
</dbReference>
<evidence type="ECO:0000259" key="2">
    <source>
        <dbReference type="Pfam" id="PF07859"/>
    </source>
</evidence>